<keyword evidence="8" id="KW-1185">Reference proteome</keyword>
<evidence type="ECO:0000256" key="4">
    <source>
        <dbReference type="ARBA" id="ARBA00022840"/>
    </source>
</evidence>
<dbReference type="InterPro" id="IPR011545">
    <property type="entry name" value="DEAD/DEAH_box_helicase_dom"/>
</dbReference>
<dbReference type="Proteomes" id="UP000198908">
    <property type="component" value="Unassembled WGS sequence"/>
</dbReference>
<dbReference type="InterPro" id="IPR001650">
    <property type="entry name" value="Helicase_C-like"/>
</dbReference>
<accession>A0A1G6MNZ9</accession>
<dbReference type="STRING" id="416944.SAMN05421548_10821"/>
<dbReference type="Gene3D" id="3.40.50.300">
    <property type="entry name" value="P-loop containing nucleotide triphosphate hydrolases"/>
    <property type="match status" value="2"/>
</dbReference>
<evidence type="ECO:0000259" key="6">
    <source>
        <dbReference type="PROSITE" id="PS51194"/>
    </source>
</evidence>
<evidence type="ECO:0000313" key="8">
    <source>
        <dbReference type="Proteomes" id="UP000198908"/>
    </source>
</evidence>
<dbReference type="SMART" id="SM00487">
    <property type="entry name" value="DEXDc"/>
    <property type="match status" value="1"/>
</dbReference>
<dbReference type="PROSITE" id="PS51194">
    <property type="entry name" value="HELICASE_CTER"/>
    <property type="match status" value="1"/>
</dbReference>
<feature type="domain" description="Helicase C-terminal" evidence="6">
    <location>
        <begin position="403"/>
        <end position="550"/>
    </location>
</feature>
<keyword evidence="2" id="KW-0378">Hydrolase</keyword>
<evidence type="ECO:0000256" key="3">
    <source>
        <dbReference type="ARBA" id="ARBA00022806"/>
    </source>
</evidence>
<sequence>MDNFAARLAKRIRNNPSFQRDYSWLCASGIAALTENADLQLDIDDDEDEDLRLTRLVESASCFAMDDDHRSHQLAQTIALYGVAAKRGPEIVAACSHILSELGNFPASRFIRDKHDVSEDSLPRVVHIRDFTRRYHNTVSLPSGQVPLTDFQFDIWQDLALGRSTAISAPTSAGKSFVVREYVVQKIKEASAVHVAYIVPTRALMAEVQDKLSLSLGTDDPTLRITSVPIEDADARARQVFVVTQERLLSYLDEVPFASFDFVIVDEAQQMGDGSRGMILQECLERINRANPRCHQHFIAPMASRVDNLAAVVGRPEVETHLTQDSPVVSTKIVVKTKANSTTDLTLEMMDNSRRVTIAHLHREDGFGGRSGLLAAVCLELGAAGGSLIYASGQANAEDIALQIATKLPETENPELIELARFIQSDVHRDYTLEYCIRRGVGFHYGFMPTLLRQALEDAFRNGSLSYLACTTTLFQGVNLPARNVFIDKVKRGKSGQLEEDDVWNFVGRAGRLSHDVAGNVFLVDYDNWPEKLLDSPPQVTVEPALSKVLGRGLTKLEEYIAKRGQVDESFDDPRDYEAAAGLMLSRVRRGTFEETIARSAAHLDAEDAHNLRTQLEDALGELNVPLTVMDRNWLISPWRLQAMYEFLEARVEDGTWREYYPTHPMQPDSYSRHQQMFIAIEEFLKGKPAVKWARYLNHQANAWMKGATIAALVEGELTYRRAPKRPRKDARGLTNSNTAVRRIFELLEKTLHFTYVQLTRAYCDCFSAALRKAGLTKEADEVYPVSLALELGACTRTVISLIELGMSRISAQLLGKEIRSTDWTASQIRSWLRSRRGDDLKVSSVILGELSRLKLLQRG</sequence>
<dbReference type="GO" id="GO:0005524">
    <property type="term" value="F:ATP binding"/>
    <property type="evidence" value="ECO:0007669"/>
    <property type="project" value="UniProtKB-KW"/>
</dbReference>
<dbReference type="InterPro" id="IPR050474">
    <property type="entry name" value="Hel308_SKI2-like"/>
</dbReference>
<dbReference type="PROSITE" id="PS51192">
    <property type="entry name" value="HELICASE_ATP_BIND_1"/>
    <property type="match status" value="1"/>
</dbReference>
<dbReference type="Pfam" id="PF00270">
    <property type="entry name" value="DEAD"/>
    <property type="match status" value="1"/>
</dbReference>
<dbReference type="InterPro" id="IPR014001">
    <property type="entry name" value="Helicase_ATP-bd"/>
</dbReference>
<dbReference type="AlphaFoldDB" id="A0A1G6MNZ9"/>
<evidence type="ECO:0000256" key="1">
    <source>
        <dbReference type="ARBA" id="ARBA00022741"/>
    </source>
</evidence>
<evidence type="ECO:0000313" key="7">
    <source>
        <dbReference type="EMBL" id="SDC56726.1"/>
    </source>
</evidence>
<proteinExistence type="predicted"/>
<evidence type="ECO:0000256" key="2">
    <source>
        <dbReference type="ARBA" id="ARBA00022801"/>
    </source>
</evidence>
<feature type="domain" description="Helicase ATP-binding" evidence="5">
    <location>
        <begin position="156"/>
        <end position="280"/>
    </location>
</feature>
<dbReference type="GO" id="GO:0016787">
    <property type="term" value="F:hydrolase activity"/>
    <property type="evidence" value="ECO:0007669"/>
    <property type="project" value="UniProtKB-KW"/>
</dbReference>
<organism evidence="7 8">
    <name type="scientific">Paraburkholderia lycopersici</name>
    <dbReference type="NCBI Taxonomy" id="416944"/>
    <lineage>
        <taxon>Bacteria</taxon>
        <taxon>Pseudomonadati</taxon>
        <taxon>Pseudomonadota</taxon>
        <taxon>Betaproteobacteria</taxon>
        <taxon>Burkholderiales</taxon>
        <taxon>Burkholderiaceae</taxon>
        <taxon>Paraburkholderia</taxon>
    </lineage>
</organism>
<dbReference type="SMART" id="SM00490">
    <property type="entry name" value="HELICc"/>
    <property type="match status" value="1"/>
</dbReference>
<dbReference type="OrthoDB" id="9807155at2"/>
<evidence type="ECO:0000259" key="5">
    <source>
        <dbReference type="PROSITE" id="PS51192"/>
    </source>
</evidence>
<dbReference type="SUPFAM" id="SSF52540">
    <property type="entry name" value="P-loop containing nucleoside triphosphate hydrolases"/>
    <property type="match status" value="2"/>
</dbReference>
<keyword evidence="1" id="KW-0547">Nucleotide-binding</keyword>
<keyword evidence="3 7" id="KW-0347">Helicase</keyword>
<dbReference type="PANTHER" id="PTHR47961">
    <property type="entry name" value="DNA POLYMERASE THETA, PUTATIVE (AFU_ORTHOLOGUE AFUA_1G05260)-RELATED"/>
    <property type="match status" value="1"/>
</dbReference>
<dbReference type="PANTHER" id="PTHR47961:SF6">
    <property type="entry name" value="DNA-DIRECTED DNA POLYMERASE"/>
    <property type="match status" value="1"/>
</dbReference>
<keyword evidence="4" id="KW-0067">ATP-binding</keyword>
<protein>
    <submittedName>
        <fullName evidence="7">DEAD/DEAH box helicase</fullName>
    </submittedName>
</protein>
<reference evidence="8" key="1">
    <citation type="submission" date="2016-09" db="EMBL/GenBank/DDBJ databases">
        <authorList>
            <person name="Varghese N."/>
            <person name="Submissions S."/>
        </authorList>
    </citation>
    <scope>NUCLEOTIDE SEQUENCE [LARGE SCALE GENOMIC DNA]</scope>
    <source>
        <strain evidence="8">TNe-862</strain>
    </source>
</reference>
<dbReference type="GO" id="GO:0004386">
    <property type="term" value="F:helicase activity"/>
    <property type="evidence" value="ECO:0007669"/>
    <property type="project" value="UniProtKB-KW"/>
</dbReference>
<dbReference type="RefSeq" id="WP_091996749.1">
    <property type="nucleotide sequence ID" value="NZ_FMYQ01000008.1"/>
</dbReference>
<name>A0A1G6MNZ9_9BURK</name>
<dbReference type="InterPro" id="IPR027417">
    <property type="entry name" value="P-loop_NTPase"/>
</dbReference>
<dbReference type="EMBL" id="FMYQ01000008">
    <property type="protein sequence ID" value="SDC56726.1"/>
    <property type="molecule type" value="Genomic_DNA"/>
</dbReference>
<dbReference type="GO" id="GO:0003676">
    <property type="term" value="F:nucleic acid binding"/>
    <property type="evidence" value="ECO:0007669"/>
    <property type="project" value="InterPro"/>
</dbReference>
<gene>
    <name evidence="7" type="ORF">SAMN05421548_10821</name>
</gene>